<dbReference type="SMART" id="SM00980">
    <property type="entry name" value="THAP"/>
    <property type="match status" value="1"/>
</dbReference>
<evidence type="ECO:0000313" key="8">
    <source>
        <dbReference type="Proteomes" id="UP000515152"/>
    </source>
</evidence>
<evidence type="ECO:0000256" key="5">
    <source>
        <dbReference type="PROSITE-ProRule" id="PRU00309"/>
    </source>
</evidence>
<keyword evidence="8" id="KW-1185">Reference proteome</keyword>
<evidence type="ECO:0000256" key="6">
    <source>
        <dbReference type="SAM" id="MobiDB-lite"/>
    </source>
</evidence>
<dbReference type="PANTHER" id="PTHR46289">
    <property type="entry name" value="52 KDA REPRESSOR OF THE INHIBITOR OF THE PROTEIN KINASE-LIKE PROTEIN-RELATED"/>
    <property type="match status" value="1"/>
</dbReference>
<dbReference type="GeneID" id="122131135"/>
<dbReference type="KEGG" id="char:122131135"/>
<feature type="non-terminal residue" evidence="9">
    <location>
        <position position="509"/>
    </location>
</feature>
<evidence type="ECO:0000313" key="9">
    <source>
        <dbReference type="RefSeq" id="XP_042561989.1"/>
    </source>
</evidence>
<sequence>MPNFCAAPNCTRKSTQSDLAFFRFPRDPERCRLWVENCRRADLETKTSDQLNKHYRLCAKHFEPAMICKTSPYRTVLRETAIPTIFDLTSHLNNPHSRHRKRIKELTEDDIRRIKERRLESSIEQLHSKKDKVGDEAEAGEDAPQLTPEQREQREYLKSVFEILLLMGRQNIPLRSLVSSTEDAAAAFTPSNFQALLEARVSAGDEVLRRRFDGASVNEEYCSAEEQLQMLEFCEQGVRENLLQEVRESSFFSLVTADLVEFPGETRLPVFLRFVDQASALREELVELVELETDGEAMAEQVEALVTQRWGLSMEHCRGQAHSGSGAFACQIKAVASRLSDKYPMAVHTPQSSTALNVHLANCVPLTAVRVVVSMLGKIHAFLQSTPALQREMDRVIDILFQGNLEKAEVLKQACLSCWSTMHNLFEVAMELLEPLMLCMDSLYENEDRTWNDRVTSDAFSISEALSDFEFVVTLVILKNTLSFTRAFGKNLQGETLDVFFAANSLTAV</sequence>
<dbReference type="InterPro" id="IPR006612">
    <property type="entry name" value="THAP_Znf"/>
</dbReference>
<evidence type="ECO:0000256" key="3">
    <source>
        <dbReference type="ARBA" id="ARBA00022833"/>
    </source>
</evidence>
<keyword evidence="2 5" id="KW-0863">Zinc-finger</keyword>
<evidence type="ECO:0000256" key="1">
    <source>
        <dbReference type="ARBA" id="ARBA00022723"/>
    </source>
</evidence>
<organism evidence="8 9">
    <name type="scientific">Clupea harengus</name>
    <name type="common">Atlantic herring</name>
    <dbReference type="NCBI Taxonomy" id="7950"/>
    <lineage>
        <taxon>Eukaryota</taxon>
        <taxon>Metazoa</taxon>
        <taxon>Chordata</taxon>
        <taxon>Craniata</taxon>
        <taxon>Vertebrata</taxon>
        <taxon>Euteleostomi</taxon>
        <taxon>Actinopterygii</taxon>
        <taxon>Neopterygii</taxon>
        <taxon>Teleostei</taxon>
        <taxon>Clupei</taxon>
        <taxon>Clupeiformes</taxon>
        <taxon>Clupeoidei</taxon>
        <taxon>Clupeidae</taxon>
        <taxon>Clupea</taxon>
    </lineage>
</organism>
<evidence type="ECO:0000256" key="2">
    <source>
        <dbReference type="ARBA" id="ARBA00022771"/>
    </source>
</evidence>
<dbReference type="OrthoDB" id="7683421at2759"/>
<name>A0A8M1KJM8_CLUHA</name>
<dbReference type="PROSITE" id="PS50950">
    <property type="entry name" value="ZF_THAP"/>
    <property type="match status" value="1"/>
</dbReference>
<feature type="domain" description="THAP-type" evidence="7">
    <location>
        <begin position="1"/>
        <end position="86"/>
    </location>
</feature>
<keyword evidence="1" id="KW-0479">Metal-binding</keyword>
<reference evidence="9" key="1">
    <citation type="submission" date="2025-08" db="UniProtKB">
        <authorList>
            <consortium name="RefSeq"/>
        </authorList>
    </citation>
    <scope>IDENTIFICATION</scope>
</reference>
<feature type="region of interest" description="Disordered" evidence="6">
    <location>
        <begin position="125"/>
        <end position="151"/>
    </location>
</feature>
<evidence type="ECO:0000256" key="4">
    <source>
        <dbReference type="ARBA" id="ARBA00023125"/>
    </source>
</evidence>
<gene>
    <name evidence="9" type="primary">LOC122131135</name>
</gene>
<dbReference type="RefSeq" id="XP_042561989.1">
    <property type="nucleotide sequence ID" value="XM_042706055.1"/>
</dbReference>
<feature type="compositionally biased region" description="Basic and acidic residues" evidence="6">
    <location>
        <begin position="125"/>
        <end position="135"/>
    </location>
</feature>
<keyword evidence="4 5" id="KW-0238">DNA-binding</keyword>
<dbReference type="PANTHER" id="PTHR46289:SF13">
    <property type="entry name" value="52 KDA REPRESSOR OF THE INHIBITOR OF THE PROTEIN KINASE-RELATED"/>
    <property type="match status" value="1"/>
</dbReference>
<dbReference type="GO" id="GO:0003677">
    <property type="term" value="F:DNA binding"/>
    <property type="evidence" value="ECO:0007669"/>
    <property type="project" value="UniProtKB-UniRule"/>
</dbReference>
<evidence type="ECO:0000259" key="7">
    <source>
        <dbReference type="PROSITE" id="PS50950"/>
    </source>
</evidence>
<keyword evidence="3" id="KW-0862">Zinc</keyword>
<dbReference type="GO" id="GO:0008270">
    <property type="term" value="F:zinc ion binding"/>
    <property type="evidence" value="ECO:0007669"/>
    <property type="project" value="UniProtKB-KW"/>
</dbReference>
<accession>A0A8M1KJM8</accession>
<dbReference type="AlphaFoldDB" id="A0A8M1KJM8"/>
<dbReference type="SMART" id="SM00692">
    <property type="entry name" value="DM3"/>
    <property type="match status" value="1"/>
</dbReference>
<dbReference type="Pfam" id="PF05485">
    <property type="entry name" value="THAP"/>
    <property type="match status" value="1"/>
</dbReference>
<protein>
    <submittedName>
        <fullName evidence="9">52 kDa repressor of the inhibitor of the protein kinase-like</fullName>
    </submittedName>
</protein>
<dbReference type="Proteomes" id="UP000515152">
    <property type="component" value="Unplaced"/>
</dbReference>
<proteinExistence type="predicted"/>
<dbReference type="InterPro" id="IPR052958">
    <property type="entry name" value="IFN-induced_PKR_regulator"/>
</dbReference>